<name>A0A2S4PUV2_9PEZI</name>
<evidence type="ECO:0000313" key="2">
    <source>
        <dbReference type="Proteomes" id="UP000237438"/>
    </source>
</evidence>
<dbReference type="InterPro" id="IPR046368">
    <property type="entry name" value="Tag1"/>
</dbReference>
<dbReference type="PANTHER" id="PTHR35895">
    <property type="entry name" value="CHROMOSOME 16, WHOLE GENOME SHOTGUN SEQUENCE"/>
    <property type="match status" value="1"/>
</dbReference>
<gene>
    <name evidence="1" type="ORF">EPUL_003409</name>
</gene>
<dbReference type="OrthoDB" id="10039566at2759"/>
<proteinExistence type="predicted"/>
<keyword evidence="2" id="KW-1185">Reference proteome</keyword>
<dbReference type="EMBL" id="PEDP01000492">
    <property type="protein sequence ID" value="POS85818.1"/>
    <property type="molecule type" value="Genomic_DNA"/>
</dbReference>
<dbReference type="AlphaFoldDB" id="A0A2S4PUV2"/>
<evidence type="ECO:0000313" key="1">
    <source>
        <dbReference type="EMBL" id="POS85818.1"/>
    </source>
</evidence>
<organism evidence="1 2">
    <name type="scientific">Erysiphe pulchra</name>
    <dbReference type="NCBI Taxonomy" id="225359"/>
    <lineage>
        <taxon>Eukaryota</taxon>
        <taxon>Fungi</taxon>
        <taxon>Dikarya</taxon>
        <taxon>Ascomycota</taxon>
        <taxon>Pezizomycotina</taxon>
        <taxon>Leotiomycetes</taxon>
        <taxon>Erysiphales</taxon>
        <taxon>Erysiphaceae</taxon>
        <taxon>Erysiphe</taxon>
    </lineage>
</organism>
<accession>A0A2S4PUV2</accession>
<dbReference type="PANTHER" id="PTHR35895:SF1">
    <property type="entry name" value="LIPID-BINDING SERUM GLYCOPROTEIN C-TERMINAL DOMAIN-CONTAINING PROTEIN"/>
    <property type="match status" value="1"/>
</dbReference>
<dbReference type="Pfam" id="PF12505">
    <property type="entry name" value="DUF3712"/>
    <property type="match status" value="1"/>
</dbReference>
<sequence length="128" mass="13955">MNLNATDGEPNMSGQSTIFNPSVLTAEMGNVTFSLSTAKAGLVGNSTIENLTIRPGQNRFYLTSIIDKYKIAKSMDISTGMVVLVVKGSSVIYNGEHIPYYEKALSRHEIVLALNVTEILLNSRDQNT</sequence>
<dbReference type="InterPro" id="IPR022185">
    <property type="entry name" value="DUF3712"/>
</dbReference>
<dbReference type="STRING" id="225359.A0A2S4PUV2"/>
<protein>
    <submittedName>
        <fullName evidence="1">Uncharacterized protein</fullName>
    </submittedName>
</protein>
<dbReference type="Proteomes" id="UP000237438">
    <property type="component" value="Unassembled WGS sequence"/>
</dbReference>
<reference evidence="1 2" key="1">
    <citation type="submission" date="2017-10" db="EMBL/GenBank/DDBJ databases">
        <title>Development of genomic resources for the powdery mildew, Erysiphe pulchra.</title>
        <authorList>
            <person name="Wadl P.A."/>
            <person name="Mack B.M."/>
            <person name="Moore G."/>
            <person name="Beltz S.B."/>
        </authorList>
    </citation>
    <scope>NUCLEOTIDE SEQUENCE [LARGE SCALE GENOMIC DNA]</scope>
    <source>
        <strain evidence="1">Cflorida</strain>
    </source>
</reference>
<dbReference type="GO" id="GO:0000329">
    <property type="term" value="C:fungal-type vacuole membrane"/>
    <property type="evidence" value="ECO:0007669"/>
    <property type="project" value="InterPro"/>
</dbReference>
<comment type="caution">
    <text evidence="1">The sequence shown here is derived from an EMBL/GenBank/DDBJ whole genome shotgun (WGS) entry which is preliminary data.</text>
</comment>